<evidence type="ECO:0008006" key="4">
    <source>
        <dbReference type="Google" id="ProtNLM"/>
    </source>
</evidence>
<dbReference type="EMBL" id="BTSX01000003">
    <property type="protein sequence ID" value="GMS90456.1"/>
    <property type="molecule type" value="Genomic_DNA"/>
</dbReference>
<dbReference type="PANTHER" id="PTHR37972">
    <property type="entry name" value="PROTEIN CBG25533"/>
    <property type="match status" value="1"/>
</dbReference>
<protein>
    <recommendedName>
        <fullName evidence="4">VWFA domain-containing protein</fullName>
    </recommendedName>
</protein>
<accession>A0AAV5TES9</accession>
<dbReference type="Proteomes" id="UP001432027">
    <property type="component" value="Unassembled WGS sequence"/>
</dbReference>
<evidence type="ECO:0000313" key="3">
    <source>
        <dbReference type="Proteomes" id="UP001432027"/>
    </source>
</evidence>
<dbReference type="AlphaFoldDB" id="A0AAV5TES9"/>
<sequence>LTQNKLSSKGVLRMTTTVSLCSTSLAKQSIAFLFQLNEDKPSRNEDIINKLMEMDVVKESFESFGGLFPYPSNSYPQPAWMILNNGMLTVYIHIFDASSATGAKITDGLQSLIDNPNPNNADNSLNQIVVIIANSDEDVPSASALIESSNLKDSSTIITLSYRGDFDLSPLASSPQFSLTQSTEDPTQAATILRNSL</sequence>
<proteinExistence type="predicted"/>
<feature type="non-terminal residue" evidence="2">
    <location>
        <position position="1"/>
    </location>
</feature>
<evidence type="ECO:0000256" key="1">
    <source>
        <dbReference type="SAM" id="MobiDB-lite"/>
    </source>
</evidence>
<feature type="non-terminal residue" evidence="2">
    <location>
        <position position="197"/>
    </location>
</feature>
<keyword evidence="3" id="KW-1185">Reference proteome</keyword>
<gene>
    <name evidence="2" type="ORF">PENTCL1PPCAC_12631</name>
</gene>
<comment type="caution">
    <text evidence="2">The sequence shown here is derived from an EMBL/GenBank/DDBJ whole genome shotgun (WGS) entry which is preliminary data.</text>
</comment>
<evidence type="ECO:0000313" key="2">
    <source>
        <dbReference type="EMBL" id="GMS90456.1"/>
    </source>
</evidence>
<organism evidence="2 3">
    <name type="scientific">Pristionchus entomophagus</name>
    <dbReference type="NCBI Taxonomy" id="358040"/>
    <lineage>
        <taxon>Eukaryota</taxon>
        <taxon>Metazoa</taxon>
        <taxon>Ecdysozoa</taxon>
        <taxon>Nematoda</taxon>
        <taxon>Chromadorea</taxon>
        <taxon>Rhabditida</taxon>
        <taxon>Rhabditina</taxon>
        <taxon>Diplogasteromorpha</taxon>
        <taxon>Diplogasteroidea</taxon>
        <taxon>Neodiplogasteridae</taxon>
        <taxon>Pristionchus</taxon>
    </lineage>
</organism>
<feature type="region of interest" description="Disordered" evidence="1">
    <location>
        <begin position="177"/>
        <end position="197"/>
    </location>
</feature>
<dbReference type="PANTHER" id="PTHR37972:SF2">
    <property type="entry name" value="PRION-LIKE-(Q_N-RICH)-DOMAIN-BEARING PROTEIN-RELATED"/>
    <property type="match status" value="1"/>
</dbReference>
<reference evidence="2" key="1">
    <citation type="submission" date="2023-10" db="EMBL/GenBank/DDBJ databases">
        <title>Genome assembly of Pristionchus species.</title>
        <authorList>
            <person name="Yoshida K."/>
            <person name="Sommer R.J."/>
        </authorList>
    </citation>
    <scope>NUCLEOTIDE SEQUENCE</scope>
    <source>
        <strain evidence="2">RS0144</strain>
    </source>
</reference>
<name>A0AAV5TES9_9BILA</name>